<evidence type="ECO:0000313" key="15">
    <source>
        <dbReference type="EMBL" id="CAG8440083.1"/>
    </source>
</evidence>
<evidence type="ECO:0000256" key="7">
    <source>
        <dbReference type="ARBA" id="ARBA00023125"/>
    </source>
</evidence>
<dbReference type="InterPro" id="IPR045076">
    <property type="entry name" value="MutS"/>
</dbReference>
<dbReference type="SUPFAM" id="SSF48334">
    <property type="entry name" value="DNA repair protein MutS, domain III"/>
    <property type="match status" value="1"/>
</dbReference>
<dbReference type="InterPro" id="IPR027417">
    <property type="entry name" value="P-loop_NTPase"/>
</dbReference>
<keyword evidence="8" id="KW-0539">Nucleus</keyword>
<proteinExistence type="inferred from homology"/>
<organism evidence="15 16">
    <name type="scientific">Acaulospora morrowiae</name>
    <dbReference type="NCBI Taxonomy" id="94023"/>
    <lineage>
        <taxon>Eukaryota</taxon>
        <taxon>Fungi</taxon>
        <taxon>Fungi incertae sedis</taxon>
        <taxon>Mucoromycota</taxon>
        <taxon>Glomeromycotina</taxon>
        <taxon>Glomeromycetes</taxon>
        <taxon>Diversisporales</taxon>
        <taxon>Acaulosporaceae</taxon>
        <taxon>Acaulospora</taxon>
    </lineage>
</organism>
<keyword evidence="6" id="KW-0067">ATP-binding</keyword>
<evidence type="ECO:0000256" key="5">
    <source>
        <dbReference type="ARBA" id="ARBA00022741"/>
    </source>
</evidence>
<dbReference type="PANTHER" id="PTHR11361:SF20">
    <property type="entry name" value="MUTS PROTEIN HOMOLOG 5"/>
    <property type="match status" value="1"/>
</dbReference>
<dbReference type="GO" id="GO:0030983">
    <property type="term" value="F:mismatched DNA binding"/>
    <property type="evidence" value="ECO:0007669"/>
    <property type="project" value="InterPro"/>
</dbReference>
<dbReference type="GO" id="GO:0005634">
    <property type="term" value="C:nucleus"/>
    <property type="evidence" value="ECO:0007669"/>
    <property type="project" value="UniProtKB-SubCell"/>
</dbReference>
<feature type="compositionally biased region" description="Polar residues" evidence="12">
    <location>
        <begin position="8"/>
        <end position="28"/>
    </location>
</feature>
<keyword evidence="9" id="KW-0469">Meiosis</keyword>
<sequence>MTSEHIESSGSRPMESNSFPNSQINSIDVENDKQNQYFDKEKIMNDEARGSSNDIENVDLMEDIVSTPITQPKCLIDSSSNSDSLHQHQPTSSRSFYETRDSTPSWGVRSQSNFSLNRHQLTDKESREDVSHGVTQENDVQSEDKEHSTVVDDEIGDEIVEKVIMAVNHRKRKLGCAYYNVSTSILYLMEDMEASQPNDIVNLLLYQIMPSVIIVSSRADESFIQILQSQDDTNTVQCEVEIRPGVEFVHASAKTKLCSIRLGSQQSEANRQDIYLQLSSIVNMESVETVCCAGALISYISRGNSTIDGLQDSHQFMEVLGIEQFSLSQFMHVNGDTLCSLQIFEDESHPNMHMQARSKEGLSLFGILNNTRTSTGKQLLKQWFLRPTLDLSILDERFHTIECFLQPYNLDVSDQLISSLKHIKNIPKIIGRMKGKLNVKDWQSLLQFAFYCLKIRNLVKELRFDDDIKIFTRIKEEFIVTDLKDLGSYINDVIDFDESVKENRIVIKPHVDEELDHMKRTYDGLDDFLSEVAREISAIIPTEFASTLNVIYFPQLGYLITVPLKPEWKVEKDFQIDGLYYQFSTATTVYYKNDRMRELDEYLGDIHGLIVDREIEMVQKLQDRALEYVPLLLTSSAICSELDCLLSLSESARRYRYCRPFITDANILKIEKGRHPLQELCIDVFVENDTNLAGGLGVRDDDICEDSVENSKSLRMDDDHDSYNSIMLLSGANYSGKSVYLKQVALITYMAHIGSFVPAKSATIGLTDKIFTRVQTRETISRIQSAFMIDLQQISIALRNSTSRSLLIFDEFGKGTGSTGTDGAGLFCGVMEHLLKRGKNCPKVIAATHFHEIFENNILSDRLPISLVTMEIVRNDDDEELTFLYRLVPGRSISSWGTFCASIAGVPPGIVQRATHLSQLFSRYESIPPPLDDDQERRVYATCEQVARKFLELDLEKRETDVSKFLEWVSRECG</sequence>
<evidence type="ECO:0000259" key="13">
    <source>
        <dbReference type="SMART" id="SM00533"/>
    </source>
</evidence>
<evidence type="ECO:0000259" key="14">
    <source>
        <dbReference type="SMART" id="SM00534"/>
    </source>
</evidence>
<dbReference type="SUPFAM" id="SSF52540">
    <property type="entry name" value="P-loop containing nucleoside triphosphate hydrolases"/>
    <property type="match status" value="1"/>
</dbReference>
<dbReference type="OrthoDB" id="29596at2759"/>
<evidence type="ECO:0000256" key="4">
    <source>
        <dbReference type="ARBA" id="ARBA00022454"/>
    </source>
</evidence>
<evidence type="ECO:0000256" key="8">
    <source>
        <dbReference type="ARBA" id="ARBA00023242"/>
    </source>
</evidence>
<keyword evidence="4" id="KW-0158">Chromosome</keyword>
<keyword evidence="16" id="KW-1185">Reference proteome</keyword>
<keyword evidence="7" id="KW-0238">DNA-binding</keyword>
<feature type="region of interest" description="Disordered" evidence="12">
    <location>
        <begin position="1"/>
        <end position="56"/>
    </location>
</feature>
<dbReference type="SMART" id="SM00533">
    <property type="entry name" value="MUTSd"/>
    <property type="match status" value="1"/>
</dbReference>
<dbReference type="Proteomes" id="UP000789342">
    <property type="component" value="Unassembled WGS sequence"/>
</dbReference>
<evidence type="ECO:0000256" key="10">
    <source>
        <dbReference type="ARBA" id="ARBA00073549"/>
    </source>
</evidence>
<evidence type="ECO:0000256" key="6">
    <source>
        <dbReference type="ARBA" id="ARBA00022840"/>
    </source>
</evidence>
<accession>A0A9N8V7M7</accession>
<dbReference type="AlphaFoldDB" id="A0A9N8V7M7"/>
<evidence type="ECO:0000256" key="9">
    <source>
        <dbReference type="ARBA" id="ARBA00023254"/>
    </source>
</evidence>
<comment type="caution">
    <text evidence="15">The sequence shown here is derived from an EMBL/GenBank/DDBJ whole genome shotgun (WGS) entry which is preliminary data.</text>
</comment>
<dbReference type="GO" id="GO:0006298">
    <property type="term" value="P:mismatch repair"/>
    <property type="evidence" value="ECO:0007669"/>
    <property type="project" value="InterPro"/>
</dbReference>
<evidence type="ECO:0000256" key="1">
    <source>
        <dbReference type="ARBA" id="ARBA00004123"/>
    </source>
</evidence>
<dbReference type="PANTHER" id="PTHR11361">
    <property type="entry name" value="DNA MISMATCH REPAIR PROTEIN MUTS FAMILY MEMBER"/>
    <property type="match status" value="1"/>
</dbReference>
<dbReference type="Pfam" id="PF05190">
    <property type="entry name" value="MutS_IV"/>
    <property type="match status" value="1"/>
</dbReference>
<evidence type="ECO:0000256" key="12">
    <source>
        <dbReference type="SAM" id="MobiDB-lite"/>
    </source>
</evidence>
<dbReference type="GO" id="GO:0005694">
    <property type="term" value="C:chromosome"/>
    <property type="evidence" value="ECO:0007669"/>
    <property type="project" value="UniProtKB-SubCell"/>
</dbReference>
<feature type="compositionally biased region" description="Basic and acidic residues" evidence="12">
    <location>
        <begin position="120"/>
        <end position="131"/>
    </location>
</feature>
<feature type="compositionally biased region" description="Basic and acidic residues" evidence="12">
    <location>
        <begin position="30"/>
        <end position="49"/>
    </location>
</feature>
<dbReference type="GO" id="GO:0051026">
    <property type="term" value="P:chiasma assembly"/>
    <property type="evidence" value="ECO:0007669"/>
    <property type="project" value="UniProtKB-ARBA"/>
</dbReference>
<dbReference type="GO" id="GO:0005524">
    <property type="term" value="F:ATP binding"/>
    <property type="evidence" value="ECO:0007669"/>
    <property type="project" value="UniProtKB-KW"/>
</dbReference>
<feature type="region of interest" description="Disordered" evidence="12">
    <location>
        <begin position="73"/>
        <end position="150"/>
    </location>
</feature>
<gene>
    <name evidence="15" type="ORF">AMORRO_LOCUS212</name>
</gene>
<dbReference type="Gene3D" id="1.10.1420.10">
    <property type="match status" value="1"/>
</dbReference>
<dbReference type="EMBL" id="CAJVPV010000048">
    <property type="protein sequence ID" value="CAG8440083.1"/>
    <property type="molecule type" value="Genomic_DNA"/>
</dbReference>
<dbReference type="Pfam" id="PF00488">
    <property type="entry name" value="MutS_V"/>
    <property type="match status" value="1"/>
</dbReference>
<comment type="similarity">
    <text evidence="3">Belongs to the DNA mismatch repair MutS family.</text>
</comment>
<dbReference type="InterPro" id="IPR000432">
    <property type="entry name" value="DNA_mismatch_repair_MutS_C"/>
</dbReference>
<evidence type="ECO:0000256" key="3">
    <source>
        <dbReference type="ARBA" id="ARBA00006271"/>
    </source>
</evidence>
<keyword evidence="5" id="KW-0547">Nucleotide-binding</keyword>
<feature type="domain" description="DNA mismatch repair protein MutS core" evidence="13">
    <location>
        <begin position="359"/>
        <end position="681"/>
    </location>
</feature>
<name>A0A9N8V7M7_9GLOM</name>
<dbReference type="InterPro" id="IPR007861">
    <property type="entry name" value="DNA_mismatch_repair_MutS_clamp"/>
</dbReference>
<dbReference type="CDD" id="cd03281">
    <property type="entry name" value="ABC_MSH5_euk"/>
    <property type="match status" value="1"/>
</dbReference>
<dbReference type="FunFam" id="3.40.50.300:FF:001067">
    <property type="entry name" value="DNA mismatch repair protein MSH5"/>
    <property type="match status" value="1"/>
</dbReference>
<feature type="domain" description="DNA mismatch repair proteins mutS family" evidence="14">
    <location>
        <begin position="724"/>
        <end position="919"/>
    </location>
</feature>
<feature type="compositionally biased region" description="Polar residues" evidence="12">
    <location>
        <begin position="77"/>
        <end position="119"/>
    </location>
</feature>
<dbReference type="Pfam" id="PF05192">
    <property type="entry name" value="MutS_III"/>
    <property type="match status" value="1"/>
</dbReference>
<protein>
    <recommendedName>
        <fullName evidence="10">DNA mismatch repair protein MSH5</fullName>
    </recommendedName>
    <alternativeName>
        <fullName evidence="11">MutS protein homolog 5</fullName>
    </alternativeName>
</protein>
<dbReference type="InterPro" id="IPR007696">
    <property type="entry name" value="DNA_mismatch_repair_MutS_core"/>
</dbReference>
<dbReference type="Gene3D" id="3.40.50.300">
    <property type="entry name" value="P-loop containing nucleotide triphosphate hydrolases"/>
    <property type="match status" value="1"/>
</dbReference>
<dbReference type="SMART" id="SM00534">
    <property type="entry name" value="MUTSac"/>
    <property type="match status" value="1"/>
</dbReference>
<evidence type="ECO:0000256" key="2">
    <source>
        <dbReference type="ARBA" id="ARBA00004286"/>
    </source>
</evidence>
<evidence type="ECO:0000313" key="16">
    <source>
        <dbReference type="Proteomes" id="UP000789342"/>
    </source>
</evidence>
<dbReference type="GO" id="GO:0140664">
    <property type="term" value="F:ATP-dependent DNA damage sensor activity"/>
    <property type="evidence" value="ECO:0007669"/>
    <property type="project" value="InterPro"/>
</dbReference>
<comment type="subcellular location">
    <subcellularLocation>
        <location evidence="2">Chromosome</location>
    </subcellularLocation>
    <subcellularLocation>
        <location evidence="1">Nucleus</location>
    </subcellularLocation>
</comment>
<reference evidence="15" key="1">
    <citation type="submission" date="2021-06" db="EMBL/GenBank/DDBJ databases">
        <authorList>
            <person name="Kallberg Y."/>
            <person name="Tangrot J."/>
            <person name="Rosling A."/>
        </authorList>
    </citation>
    <scope>NUCLEOTIDE SEQUENCE</scope>
    <source>
        <strain evidence="15">CL551</strain>
    </source>
</reference>
<dbReference type="InterPro" id="IPR036187">
    <property type="entry name" value="DNA_mismatch_repair_MutS_sf"/>
</dbReference>
<evidence type="ECO:0000256" key="11">
    <source>
        <dbReference type="ARBA" id="ARBA00077470"/>
    </source>
</evidence>